<keyword evidence="1" id="KW-0812">Transmembrane</keyword>
<dbReference type="Pfam" id="PF10066">
    <property type="entry name" value="DUF2304"/>
    <property type="match status" value="1"/>
</dbReference>
<dbReference type="Proteomes" id="UP000292373">
    <property type="component" value="Unassembled WGS sequence"/>
</dbReference>
<dbReference type="AlphaFoldDB" id="A0A4Q9KGM4"/>
<evidence type="ECO:0000256" key="1">
    <source>
        <dbReference type="SAM" id="Phobius"/>
    </source>
</evidence>
<name>A0A4Q9KGM4_9ACTN</name>
<keyword evidence="1" id="KW-0472">Membrane</keyword>
<keyword evidence="3" id="KW-1185">Reference proteome</keyword>
<dbReference type="InterPro" id="IPR019277">
    <property type="entry name" value="DUF2304"/>
</dbReference>
<dbReference type="EMBL" id="SDMQ01000001">
    <property type="protein sequence ID" value="TBT88473.1"/>
    <property type="molecule type" value="Genomic_DNA"/>
</dbReference>
<sequence>MEGRDLPVPLLVRLVHREHPPRPEGDRAMTTIIFVVIALLVLVTLGRVLRNGNIREKYAFLWVLVGVATVVLALWPGLLEWLARLVGVAVPSNLLFFLSILMLLGVSLHLSLEVSELEDETRTLAEEVAMLNLRVADLEPPAVNRLDAPEPPLELPGPEGR</sequence>
<feature type="transmembrane region" description="Helical" evidence="1">
    <location>
        <begin position="58"/>
        <end position="75"/>
    </location>
</feature>
<evidence type="ECO:0000313" key="3">
    <source>
        <dbReference type="Proteomes" id="UP000292373"/>
    </source>
</evidence>
<organism evidence="2 3">
    <name type="scientific">Propioniciclava sinopodophylli</name>
    <dbReference type="NCBI Taxonomy" id="1837344"/>
    <lineage>
        <taxon>Bacteria</taxon>
        <taxon>Bacillati</taxon>
        <taxon>Actinomycetota</taxon>
        <taxon>Actinomycetes</taxon>
        <taxon>Propionibacteriales</taxon>
        <taxon>Propionibacteriaceae</taxon>
        <taxon>Propioniciclava</taxon>
    </lineage>
</organism>
<comment type="caution">
    <text evidence="2">The sequence shown here is derived from an EMBL/GenBank/DDBJ whole genome shotgun (WGS) entry which is preliminary data.</text>
</comment>
<accession>A0A4Q9KGM4</accession>
<keyword evidence="1" id="KW-1133">Transmembrane helix</keyword>
<feature type="transmembrane region" description="Helical" evidence="1">
    <location>
        <begin position="28"/>
        <end position="46"/>
    </location>
</feature>
<gene>
    <name evidence="2" type="ORF">ET989_00495</name>
</gene>
<protein>
    <submittedName>
        <fullName evidence="2">DUF2304 domain-containing protein</fullName>
    </submittedName>
</protein>
<reference evidence="2 3" key="1">
    <citation type="submission" date="2019-01" db="EMBL/GenBank/DDBJ databases">
        <title>Lactibacter flavus gen. nov., sp. nov., a novel bacterium of the family Propionibacteriaceae isolated from raw milk and dairy products.</title>
        <authorList>
            <person name="Huptas C."/>
            <person name="Wenning M."/>
            <person name="Breitenwieser F."/>
            <person name="Doll E."/>
            <person name="Von Neubeck M."/>
            <person name="Busse H.-J."/>
            <person name="Scherer S."/>
        </authorList>
    </citation>
    <scope>NUCLEOTIDE SEQUENCE [LARGE SCALE GENOMIC DNA]</scope>
    <source>
        <strain evidence="2 3">KCTC 33808</strain>
    </source>
</reference>
<feature type="transmembrane region" description="Helical" evidence="1">
    <location>
        <begin position="81"/>
        <end position="104"/>
    </location>
</feature>
<evidence type="ECO:0000313" key="2">
    <source>
        <dbReference type="EMBL" id="TBT88473.1"/>
    </source>
</evidence>
<proteinExistence type="predicted"/>